<sequence length="389" mass="44433">MESTESKVDSLEHRITSQLSSITAELKNLNVHRPSPSTELVAPSCESCGSVMHISSVCLADMKKSQRMYQGERDRKWDRIPTRIMRMEIHPNFSWRNSGKSTQPLSARGGVDNLQTGSGSTSVDNKNNHHHPRRTPTKRYMRNHSLQHGNKPKSLNAIALRVERKCIRHSEEEECEEIEVEDAPQVREKQAVRSESDREEEILRERKQASKNKGTTLESSNDQAKDGASSKQAGKGEEVNIHELLFPNSYLMSKRLKEKQHEKDIIDLFGKVEVNVPLLDLVKRVPAYAKYLRDLCTNKKKFRPNERVQVKGLVFPADFYVLDMTSEVVHDTSLILGRPFLRTASTMISMKEGKITMEVGDQKVSFNMYEAMKHPMKIIPCLVSTCLMW</sequence>
<dbReference type="Proteomes" id="UP001159364">
    <property type="component" value="Linkage Group LG09"/>
</dbReference>
<feature type="compositionally biased region" description="Basic residues" evidence="1">
    <location>
        <begin position="128"/>
        <end position="142"/>
    </location>
</feature>
<keyword evidence="3" id="KW-1185">Reference proteome</keyword>
<dbReference type="EMBL" id="JAIWQS010000009">
    <property type="protein sequence ID" value="KAJ8754908.1"/>
    <property type="molecule type" value="Genomic_DNA"/>
</dbReference>
<comment type="caution">
    <text evidence="2">The sequence shown here is derived from an EMBL/GenBank/DDBJ whole genome shotgun (WGS) entry which is preliminary data.</text>
</comment>
<dbReference type="InterPro" id="IPR021109">
    <property type="entry name" value="Peptidase_aspartic_dom_sf"/>
</dbReference>
<evidence type="ECO:0000313" key="2">
    <source>
        <dbReference type="EMBL" id="KAJ8754908.1"/>
    </source>
</evidence>
<dbReference type="AlphaFoldDB" id="A0AAV8SSI3"/>
<gene>
    <name evidence="2" type="ORF">K2173_015420</name>
</gene>
<protein>
    <submittedName>
        <fullName evidence="2">Uncharacterized protein</fullName>
    </submittedName>
</protein>
<feature type="region of interest" description="Disordered" evidence="1">
    <location>
        <begin position="171"/>
        <end position="234"/>
    </location>
</feature>
<dbReference type="PANTHER" id="PTHR33067">
    <property type="entry name" value="RNA-DIRECTED DNA POLYMERASE-RELATED"/>
    <property type="match status" value="1"/>
</dbReference>
<proteinExistence type="predicted"/>
<feature type="compositionally biased region" description="Polar residues" evidence="1">
    <location>
        <begin position="94"/>
        <end position="105"/>
    </location>
</feature>
<evidence type="ECO:0000313" key="3">
    <source>
        <dbReference type="Proteomes" id="UP001159364"/>
    </source>
</evidence>
<evidence type="ECO:0000256" key="1">
    <source>
        <dbReference type="SAM" id="MobiDB-lite"/>
    </source>
</evidence>
<dbReference type="Gene3D" id="2.40.70.10">
    <property type="entry name" value="Acid Proteases"/>
    <property type="match status" value="1"/>
</dbReference>
<feature type="region of interest" description="Disordered" evidence="1">
    <location>
        <begin position="94"/>
        <end position="156"/>
    </location>
</feature>
<feature type="compositionally biased region" description="Polar residues" evidence="1">
    <location>
        <begin position="211"/>
        <end position="222"/>
    </location>
</feature>
<name>A0AAV8SSI3_9ROSI</name>
<feature type="compositionally biased region" description="Basic and acidic residues" evidence="1">
    <location>
        <begin position="184"/>
        <end position="208"/>
    </location>
</feature>
<dbReference type="PANTHER" id="PTHR33067:SF15">
    <property type="entry name" value="RNA-DIRECTED DNA POLYMERASE"/>
    <property type="match status" value="1"/>
</dbReference>
<feature type="compositionally biased region" description="Acidic residues" evidence="1">
    <location>
        <begin position="172"/>
        <end position="182"/>
    </location>
</feature>
<organism evidence="2 3">
    <name type="scientific">Erythroxylum novogranatense</name>
    <dbReference type="NCBI Taxonomy" id="1862640"/>
    <lineage>
        <taxon>Eukaryota</taxon>
        <taxon>Viridiplantae</taxon>
        <taxon>Streptophyta</taxon>
        <taxon>Embryophyta</taxon>
        <taxon>Tracheophyta</taxon>
        <taxon>Spermatophyta</taxon>
        <taxon>Magnoliopsida</taxon>
        <taxon>eudicotyledons</taxon>
        <taxon>Gunneridae</taxon>
        <taxon>Pentapetalae</taxon>
        <taxon>rosids</taxon>
        <taxon>fabids</taxon>
        <taxon>Malpighiales</taxon>
        <taxon>Erythroxylaceae</taxon>
        <taxon>Erythroxylum</taxon>
    </lineage>
</organism>
<reference evidence="2 3" key="1">
    <citation type="submission" date="2021-09" db="EMBL/GenBank/DDBJ databases">
        <title>Genomic insights and catalytic innovation underlie evolution of tropane alkaloids biosynthesis.</title>
        <authorList>
            <person name="Wang Y.-J."/>
            <person name="Tian T."/>
            <person name="Huang J.-P."/>
            <person name="Huang S.-X."/>
        </authorList>
    </citation>
    <scope>NUCLEOTIDE SEQUENCE [LARGE SCALE GENOMIC DNA]</scope>
    <source>
        <strain evidence="2">KIB-2018</strain>
        <tissue evidence="2">Leaf</tissue>
    </source>
</reference>
<feature type="compositionally biased region" description="Polar residues" evidence="1">
    <location>
        <begin position="113"/>
        <end position="125"/>
    </location>
</feature>
<accession>A0AAV8SSI3</accession>